<comment type="caution">
    <text evidence="2">The sequence shown here is derived from an EMBL/GenBank/DDBJ whole genome shotgun (WGS) entry which is preliminary data.</text>
</comment>
<feature type="compositionally biased region" description="Low complexity" evidence="1">
    <location>
        <begin position="59"/>
        <end position="76"/>
    </location>
</feature>
<evidence type="ECO:0008006" key="4">
    <source>
        <dbReference type="Google" id="ProtNLM"/>
    </source>
</evidence>
<dbReference type="InterPro" id="IPR011011">
    <property type="entry name" value="Znf_FYVE_PHD"/>
</dbReference>
<organism evidence="2 3">
    <name type="scientific">Patella caerulea</name>
    <name type="common">Rayed Mediterranean limpet</name>
    <dbReference type="NCBI Taxonomy" id="87958"/>
    <lineage>
        <taxon>Eukaryota</taxon>
        <taxon>Metazoa</taxon>
        <taxon>Spiralia</taxon>
        <taxon>Lophotrochozoa</taxon>
        <taxon>Mollusca</taxon>
        <taxon>Gastropoda</taxon>
        <taxon>Patellogastropoda</taxon>
        <taxon>Patelloidea</taxon>
        <taxon>Patellidae</taxon>
        <taxon>Patella</taxon>
    </lineage>
</organism>
<dbReference type="Proteomes" id="UP001347796">
    <property type="component" value="Unassembled WGS sequence"/>
</dbReference>
<keyword evidence="3" id="KW-1185">Reference proteome</keyword>
<dbReference type="SUPFAM" id="SSF57903">
    <property type="entry name" value="FYVE/PHD zinc finger"/>
    <property type="match status" value="1"/>
</dbReference>
<proteinExistence type="predicted"/>
<dbReference type="EMBL" id="JAZGQO010000001">
    <property type="protein sequence ID" value="KAK6196414.1"/>
    <property type="molecule type" value="Genomic_DNA"/>
</dbReference>
<sequence length="197" mass="22490">MLIWTKHGYIVVPIDYDDQYWQVQILPSLTSFFEDYIAVEILTSPVNKGLELYSSSVLNESSDSESSPHMEISSSDSVDDRQSDLDSDSSSGIIVNSIDVEVDNQTMDDSSDDYDNWTLGCKSNCRDNRAPTFSKVKGQLIACDTNLVCAPATWYHFFCEGFRRLPHNYQLQKKYVCKKCREVHPDKENLMTTCGFY</sequence>
<gene>
    <name evidence="2" type="ORF">SNE40_001644</name>
</gene>
<evidence type="ECO:0000313" key="3">
    <source>
        <dbReference type="Proteomes" id="UP001347796"/>
    </source>
</evidence>
<dbReference type="InterPro" id="IPR013083">
    <property type="entry name" value="Znf_RING/FYVE/PHD"/>
</dbReference>
<evidence type="ECO:0000256" key="1">
    <source>
        <dbReference type="SAM" id="MobiDB-lite"/>
    </source>
</evidence>
<protein>
    <recommendedName>
        <fullName evidence="4">PHD-type domain-containing protein</fullName>
    </recommendedName>
</protein>
<reference evidence="2 3" key="1">
    <citation type="submission" date="2024-01" db="EMBL/GenBank/DDBJ databases">
        <title>The genome of the rayed Mediterranean limpet Patella caerulea (Linnaeus, 1758).</title>
        <authorList>
            <person name="Anh-Thu Weber A."/>
            <person name="Halstead-Nussloch G."/>
        </authorList>
    </citation>
    <scope>NUCLEOTIDE SEQUENCE [LARGE SCALE GENOMIC DNA]</scope>
    <source>
        <strain evidence="2">AATW-2023a</strain>
        <tissue evidence="2">Whole specimen</tissue>
    </source>
</reference>
<dbReference type="AlphaFoldDB" id="A0AAN8KEZ2"/>
<accession>A0AAN8KEZ2</accession>
<feature type="region of interest" description="Disordered" evidence="1">
    <location>
        <begin position="59"/>
        <end position="91"/>
    </location>
</feature>
<dbReference type="Gene3D" id="3.30.40.10">
    <property type="entry name" value="Zinc/RING finger domain, C3HC4 (zinc finger)"/>
    <property type="match status" value="1"/>
</dbReference>
<name>A0AAN8KEZ2_PATCE</name>
<evidence type="ECO:0000313" key="2">
    <source>
        <dbReference type="EMBL" id="KAK6196414.1"/>
    </source>
</evidence>